<dbReference type="Proteomes" id="UP000641932">
    <property type="component" value="Unassembled WGS sequence"/>
</dbReference>
<dbReference type="EMBL" id="BMMS01000015">
    <property type="protein sequence ID" value="GGO91060.1"/>
    <property type="molecule type" value="Genomic_DNA"/>
</dbReference>
<dbReference type="PANTHER" id="PTHR36933">
    <property type="entry name" value="SLL0788 PROTEIN"/>
    <property type="match status" value="1"/>
</dbReference>
<keyword evidence="3" id="KW-0449">Lipoprotein</keyword>
<dbReference type="InterPro" id="IPR005183">
    <property type="entry name" value="DUF305_CopM-like"/>
</dbReference>
<sequence>MRPAAAGTRPSGPTREELPMVRHAAVRAAGSAAGMALTALALVSCDSGSDGAEGTRADRSGPPVVAPGRPGEANKTLSPREAAKARPENEPNTADVAYVRNMIHHHRQALAMTDLAADRARARGVRSIADRIAHTQGPEVGAMRAWLKRHGQPQEAEGGHDHTAMPGMATPEQLAALRKARGAAFDKLFLKLMITHHEGAVTMATDVSTKGNDVTVEEMASDVIATQSAEIGRMRRL</sequence>
<keyword evidence="4" id="KW-1185">Reference proteome</keyword>
<dbReference type="AlphaFoldDB" id="A0A917ZSC3"/>
<feature type="region of interest" description="Disordered" evidence="1">
    <location>
        <begin position="47"/>
        <end position="93"/>
    </location>
</feature>
<dbReference type="Pfam" id="PF03713">
    <property type="entry name" value="DUF305"/>
    <property type="match status" value="1"/>
</dbReference>
<gene>
    <name evidence="3" type="ORF">GCM10012280_38060</name>
</gene>
<reference evidence="3" key="2">
    <citation type="submission" date="2020-09" db="EMBL/GenBank/DDBJ databases">
        <authorList>
            <person name="Sun Q."/>
            <person name="Zhou Y."/>
        </authorList>
    </citation>
    <scope>NUCLEOTIDE SEQUENCE</scope>
    <source>
        <strain evidence="3">CGMCC 4.7201</strain>
    </source>
</reference>
<evidence type="ECO:0000256" key="1">
    <source>
        <dbReference type="SAM" id="MobiDB-lite"/>
    </source>
</evidence>
<dbReference type="Gene3D" id="1.20.1260.10">
    <property type="match status" value="1"/>
</dbReference>
<protein>
    <submittedName>
        <fullName evidence="3">Lipoprotein</fullName>
    </submittedName>
</protein>
<evidence type="ECO:0000313" key="3">
    <source>
        <dbReference type="EMBL" id="GGO91060.1"/>
    </source>
</evidence>
<evidence type="ECO:0000259" key="2">
    <source>
        <dbReference type="Pfam" id="PF03713"/>
    </source>
</evidence>
<dbReference type="PANTHER" id="PTHR36933:SF1">
    <property type="entry name" value="SLL0788 PROTEIN"/>
    <property type="match status" value="1"/>
</dbReference>
<proteinExistence type="predicted"/>
<organism evidence="3 4">
    <name type="scientific">Wenjunlia tyrosinilytica</name>
    <dbReference type="NCBI Taxonomy" id="1544741"/>
    <lineage>
        <taxon>Bacteria</taxon>
        <taxon>Bacillati</taxon>
        <taxon>Actinomycetota</taxon>
        <taxon>Actinomycetes</taxon>
        <taxon>Kitasatosporales</taxon>
        <taxon>Streptomycetaceae</taxon>
        <taxon>Wenjunlia</taxon>
    </lineage>
</organism>
<evidence type="ECO:0000313" key="4">
    <source>
        <dbReference type="Proteomes" id="UP000641932"/>
    </source>
</evidence>
<dbReference type="InterPro" id="IPR012347">
    <property type="entry name" value="Ferritin-like"/>
</dbReference>
<feature type="domain" description="DUF305" evidence="2">
    <location>
        <begin position="95"/>
        <end position="236"/>
    </location>
</feature>
<reference evidence="3" key="1">
    <citation type="journal article" date="2014" name="Int. J. Syst. Evol. Microbiol.">
        <title>Complete genome sequence of Corynebacterium casei LMG S-19264T (=DSM 44701T), isolated from a smear-ripened cheese.</title>
        <authorList>
            <consortium name="US DOE Joint Genome Institute (JGI-PGF)"/>
            <person name="Walter F."/>
            <person name="Albersmeier A."/>
            <person name="Kalinowski J."/>
            <person name="Ruckert C."/>
        </authorList>
    </citation>
    <scope>NUCLEOTIDE SEQUENCE</scope>
    <source>
        <strain evidence="3">CGMCC 4.7201</strain>
    </source>
</reference>
<accession>A0A917ZSC3</accession>
<name>A0A917ZSC3_9ACTN</name>
<comment type="caution">
    <text evidence="3">The sequence shown here is derived from an EMBL/GenBank/DDBJ whole genome shotgun (WGS) entry which is preliminary data.</text>
</comment>